<dbReference type="SMART" id="SM00327">
    <property type="entry name" value="VWA"/>
    <property type="match status" value="1"/>
</dbReference>
<comment type="caution">
    <text evidence="8">The sequence shown here is derived from an EMBL/GenBank/DDBJ whole genome shotgun (WGS) entry which is preliminary data.</text>
</comment>
<gene>
    <name evidence="8" type="ORF">FHX52_4481</name>
</gene>
<feature type="domain" description="VWFA" evidence="7">
    <location>
        <begin position="87"/>
        <end position="262"/>
    </location>
</feature>
<organism evidence="8 9">
    <name type="scientific">Humibacillus xanthopallidus</name>
    <dbReference type="NCBI Taxonomy" id="412689"/>
    <lineage>
        <taxon>Bacteria</taxon>
        <taxon>Bacillati</taxon>
        <taxon>Actinomycetota</taxon>
        <taxon>Actinomycetes</taxon>
        <taxon>Micrococcales</taxon>
        <taxon>Intrasporangiaceae</taxon>
        <taxon>Humibacillus</taxon>
    </lineage>
</organism>
<sequence>MNLKRLIVAIGLVAGLLLFGGAPLMAYADEPVTIGMSDVTANESGVTGVLTLRSKSPTLVDPGSLKATIDGKAAPVSIKQAPKLERRAMIVIDTSGSMGTSGMQTVRTAMAQYLKSVPDDVLVGVATFADTAGVDLAPTADRAAVQRVVDGLEARGNTSLYAGMQSAVKALGKKGDRSIVLLSDGADTVANNRDAALAKTTAALKNAGVRTDVVQFKTTDPDAVTSLRAFTKANGGSLVPAGDTAAVAAAFQQSAKALDSQVQFTVQSDSKLAGAHELALSGTAGGTNFNFARTVTAAAAATPTPKPTPTDSGAAAVALPPGGPLPLEKVQPWLIWVAAALVALALFTVTATMMVPTLQTRREARVASIESYVVGSRRSRADRQPRSTPITEQLVAFGDQVMKRRTSTKGTMALIERADLPFRAGEWFILQGVSTIVCVALAFVLMRDASGLGLLIAIVIGALLGLLIPRVVLRSMASRRAKKFERVLPDVLTLVATSLRSGFGLPQALDAVARDAAEPAAKEFSRALAETRIGTDVSDALEHMADRMGSVAMRWTVMAIRIQRDVGGNLADTLTTTSKTLRDRDSLRRLVSTLSAEGRLSAYILIALPIAMFFYMTLVNYEYVSLLWTRTLGLVMLIGVGILMVIGIFWMRRVVKIEV</sequence>
<dbReference type="Proteomes" id="UP000320085">
    <property type="component" value="Unassembled WGS sequence"/>
</dbReference>
<feature type="transmembrane region" description="Helical" evidence="6">
    <location>
        <begin position="452"/>
        <end position="473"/>
    </location>
</feature>
<evidence type="ECO:0000313" key="8">
    <source>
        <dbReference type="EMBL" id="TQN45245.1"/>
    </source>
</evidence>
<dbReference type="RefSeq" id="WP_246070328.1">
    <property type="nucleotide sequence ID" value="NZ_BAAAQC010000011.1"/>
</dbReference>
<dbReference type="Pfam" id="PF00482">
    <property type="entry name" value="T2SSF"/>
    <property type="match status" value="1"/>
</dbReference>
<reference evidence="8 9" key="1">
    <citation type="submission" date="2019-06" db="EMBL/GenBank/DDBJ databases">
        <title>Sequencing the genomes of 1000 actinobacteria strains.</title>
        <authorList>
            <person name="Klenk H.-P."/>
        </authorList>
    </citation>
    <scope>NUCLEOTIDE SEQUENCE [LARGE SCALE GENOMIC DNA]</scope>
    <source>
        <strain evidence="8 9">DSM 21776</strain>
    </source>
</reference>
<dbReference type="GO" id="GO:0005886">
    <property type="term" value="C:plasma membrane"/>
    <property type="evidence" value="ECO:0007669"/>
    <property type="project" value="UniProtKB-SubCell"/>
</dbReference>
<dbReference type="AlphaFoldDB" id="A0A543PMD8"/>
<evidence type="ECO:0000256" key="1">
    <source>
        <dbReference type="ARBA" id="ARBA00004651"/>
    </source>
</evidence>
<dbReference type="InterPro" id="IPR036465">
    <property type="entry name" value="vWFA_dom_sf"/>
</dbReference>
<keyword evidence="5 6" id="KW-0472">Membrane</keyword>
<evidence type="ECO:0000259" key="7">
    <source>
        <dbReference type="PROSITE" id="PS50234"/>
    </source>
</evidence>
<dbReference type="InterPro" id="IPR042094">
    <property type="entry name" value="T2SS_GspF_sf"/>
</dbReference>
<evidence type="ECO:0000256" key="6">
    <source>
        <dbReference type="SAM" id="Phobius"/>
    </source>
</evidence>
<comment type="subcellular location">
    <subcellularLocation>
        <location evidence="1">Cell membrane</location>
        <topology evidence="1">Multi-pass membrane protein</topology>
    </subcellularLocation>
</comment>
<feature type="transmembrane region" description="Helical" evidence="6">
    <location>
        <begin position="631"/>
        <end position="651"/>
    </location>
</feature>
<evidence type="ECO:0000256" key="2">
    <source>
        <dbReference type="ARBA" id="ARBA00022475"/>
    </source>
</evidence>
<dbReference type="Gene3D" id="1.20.81.30">
    <property type="entry name" value="Type II secretion system (T2SS), domain F"/>
    <property type="match status" value="1"/>
</dbReference>
<dbReference type="PANTHER" id="PTHR35007">
    <property type="entry name" value="INTEGRAL MEMBRANE PROTEIN-RELATED"/>
    <property type="match status" value="1"/>
</dbReference>
<keyword evidence="3 6" id="KW-0812">Transmembrane</keyword>
<proteinExistence type="predicted"/>
<protein>
    <submittedName>
        <fullName evidence="8">Tight adherence protein B</fullName>
    </submittedName>
</protein>
<keyword evidence="2" id="KW-1003">Cell membrane</keyword>
<dbReference type="Pfam" id="PF13519">
    <property type="entry name" value="VWA_2"/>
    <property type="match status" value="1"/>
</dbReference>
<name>A0A543PMD8_9MICO</name>
<evidence type="ECO:0000256" key="4">
    <source>
        <dbReference type="ARBA" id="ARBA00022989"/>
    </source>
</evidence>
<dbReference type="InterPro" id="IPR002035">
    <property type="entry name" value="VWF_A"/>
</dbReference>
<dbReference type="EMBL" id="VFQF01000003">
    <property type="protein sequence ID" value="TQN45245.1"/>
    <property type="molecule type" value="Genomic_DNA"/>
</dbReference>
<evidence type="ECO:0000313" key="9">
    <source>
        <dbReference type="Proteomes" id="UP000320085"/>
    </source>
</evidence>
<keyword evidence="4 6" id="KW-1133">Transmembrane helix</keyword>
<feature type="transmembrane region" description="Helical" evidence="6">
    <location>
        <begin position="333"/>
        <end position="355"/>
    </location>
</feature>
<evidence type="ECO:0000256" key="5">
    <source>
        <dbReference type="ARBA" id="ARBA00023136"/>
    </source>
</evidence>
<dbReference type="InterPro" id="IPR018076">
    <property type="entry name" value="T2SS_GspF_dom"/>
</dbReference>
<dbReference type="PROSITE" id="PS50234">
    <property type="entry name" value="VWFA"/>
    <property type="match status" value="1"/>
</dbReference>
<dbReference type="SUPFAM" id="SSF53300">
    <property type="entry name" value="vWA-like"/>
    <property type="match status" value="1"/>
</dbReference>
<feature type="transmembrane region" description="Helical" evidence="6">
    <location>
        <begin position="600"/>
        <end position="619"/>
    </location>
</feature>
<dbReference type="PANTHER" id="PTHR35007:SF1">
    <property type="entry name" value="PILUS ASSEMBLY PROTEIN"/>
    <property type="match status" value="1"/>
</dbReference>
<feature type="transmembrane region" description="Helical" evidence="6">
    <location>
        <begin position="427"/>
        <end position="446"/>
    </location>
</feature>
<accession>A0A543PMD8</accession>
<evidence type="ECO:0000256" key="3">
    <source>
        <dbReference type="ARBA" id="ARBA00022692"/>
    </source>
</evidence>
<dbReference type="Gene3D" id="3.40.50.410">
    <property type="entry name" value="von Willebrand factor, type A domain"/>
    <property type="match status" value="1"/>
</dbReference>